<dbReference type="InterPro" id="IPR002656">
    <property type="entry name" value="Acyl_transf_3_dom"/>
</dbReference>
<keyword evidence="5 7" id="KW-1133">Transmembrane helix</keyword>
<evidence type="ECO:0000256" key="4">
    <source>
        <dbReference type="ARBA" id="ARBA00022692"/>
    </source>
</evidence>
<evidence type="ECO:0000259" key="8">
    <source>
        <dbReference type="Pfam" id="PF01757"/>
    </source>
</evidence>
<accession>A0ABS7CFC6</accession>
<dbReference type="EMBL" id="JAHZIK010001738">
    <property type="protein sequence ID" value="MBW7459621.1"/>
    <property type="molecule type" value="Genomic_DNA"/>
</dbReference>
<dbReference type="Proteomes" id="UP001519887">
    <property type="component" value="Unassembled WGS sequence"/>
</dbReference>
<dbReference type="PANTHER" id="PTHR40074">
    <property type="entry name" value="O-ACETYLTRANSFERASE WECH"/>
    <property type="match status" value="1"/>
</dbReference>
<feature type="transmembrane region" description="Helical" evidence="7">
    <location>
        <begin position="42"/>
        <end position="66"/>
    </location>
</feature>
<sequence length="362" mass="41748">MKKPRIDEIEMLRGMAFLAVVMQHALAHYFPMTDTRLEDGVILGLLLLLSKFAVPLFVFITGLVLFYNYDGDIRYGAFIRKRFKDVILPYIPWAVLYAVTFQRLNLYEAGSLPKLGMMIFTGKASYHLWYIVMIAQFYLLFPLLQRMVRRWKPKSVRTAAIIVLALGLLYVWLMDQGGAVYRSADAWDIPFLSAFFTAYLDRNALMFFFYFALGAAAGLYLDHWRAWLIRCRHYLTALYALMVCWMLYVVVSHFKLYPDVIIRYDDLSLLRPEMAVFLTVSVLAVYAASISFMKNAPVWLRQMLTLAGIYSYIAYLAHAYMLRYTERAADWLLPGGSITLRTLTAFALSAVVSVALAYLLRL</sequence>
<comment type="similarity">
    <text evidence="2">Belongs to the acyltransferase 3 family.</text>
</comment>
<keyword evidence="6 7" id="KW-0472">Membrane</keyword>
<evidence type="ECO:0000256" key="6">
    <source>
        <dbReference type="ARBA" id="ARBA00023136"/>
    </source>
</evidence>
<dbReference type="GO" id="GO:0016746">
    <property type="term" value="F:acyltransferase activity"/>
    <property type="evidence" value="ECO:0007669"/>
    <property type="project" value="UniProtKB-KW"/>
</dbReference>
<keyword evidence="3" id="KW-1003">Cell membrane</keyword>
<evidence type="ECO:0000256" key="3">
    <source>
        <dbReference type="ARBA" id="ARBA00022475"/>
    </source>
</evidence>
<evidence type="ECO:0000256" key="5">
    <source>
        <dbReference type="ARBA" id="ARBA00022989"/>
    </source>
</evidence>
<feature type="transmembrane region" description="Helical" evidence="7">
    <location>
        <begin position="87"/>
        <end position="106"/>
    </location>
</feature>
<name>A0ABS7CFC6_9BACL</name>
<reference evidence="9 10" key="1">
    <citation type="submission" date="2021-07" db="EMBL/GenBank/DDBJ databases">
        <title>Paenibacillus radiodurans sp. nov., isolated from the southeastern edge of Tengger Desert.</title>
        <authorList>
            <person name="Zhang G."/>
        </authorList>
    </citation>
    <scope>NUCLEOTIDE SEQUENCE [LARGE SCALE GENOMIC DNA]</scope>
    <source>
        <strain evidence="9 10">CCM 7311</strain>
    </source>
</reference>
<evidence type="ECO:0000313" key="10">
    <source>
        <dbReference type="Proteomes" id="UP001519887"/>
    </source>
</evidence>
<keyword evidence="9" id="KW-0808">Transferase</keyword>
<feature type="non-terminal residue" evidence="9">
    <location>
        <position position="362"/>
    </location>
</feature>
<feature type="transmembrane region" description="Helical" evidence="7">
    <location>
        <begin position="233"/>
        <end position="254"/>
    </location>
</feature>
<feature type="transmembrane region" description="Helical" evidence="7">
    <location>
        <begin position="274"/>
        <end position="292"/>
    </location>
</feature>
<evidence type="ECO:0000256" key="7">
    <source>
        <dbReference type="SAM" id="Phobius"/>
    </source>
</evidence>
<evidence type="ECO:0000256" key="2">
    <source>
        <dbReference type="ARBA" id="ARBA00007400"/>
    </source>
</evidence>
<feature type="transmembrane region" description="Helical" evidence="7">
    <location>
        <begin position="126"/>
        <end position="144"/>
    </location>
</feature>
<proteinExistence type="inferred from homology"/>
<keyword evidence="10" id="KW-1185">Reference proteome</keyword>
<feature type="transmembrane region" description="Helical" evidence="7">
    <location>
        <begin position="342"/>
        <end position="360"/>
    </location>
</feature>
<feature type="transmembrane region" description="Helical" evidence="7">
    <location>
        <begin position="156"/>
        <end position="173"/>
    </location>
</feature>
<protein>
    <submittedName>
        <fullName evidence="9">Acyltransferase</fullName>
    </submittedName>
</protein>
<evidence type="ECO:0000313" key="9">
    <source>
        <dbReference type="EMBL" id="MBW7459621.1"/>
    </source>
</evidence>
<dbReference type="Pfam" id="PF01757">
    <property type="entry name" value="Acyl_transf_3"/>
    <property type="match status" value="1"/>
</dbReference>
<keyword evidence="4 7" id="KW-0812">Transmembrane</keyword>
<dbReference type="PANTHER" id="PTHR40074:SF2">
    <property type="entry name" value="O-ACETYLTRANSFERASE WECH"/>
    <property type="match status" value="1"/>
</dbReference>
<organism evidence="9 10">
    <name type="scientific">Paenibacillus sepulcri</name>
    <dbReference type="NCBI Taxonomy" id="359917"/>
    <lineage>
        <taxon>Bacteria</taxon>
        <taxon>Bacillati</taxon>
        <taxon>Bacillota</taxon>
        <taxon>Bacilli</taxon>
        <taxon>Bacillales</taxon>
        <taxon>Paenibacillaceae</taxon>
        <taxon>Paenibacillus</taxon>
    </lineage>
</organism>
<feature type="domain" description="Acyltransferase 3" evidence="8">
    <location>
        <begin position="7"/>
        <end position="360"/>
    </location>
</feature>
<evidence type="ECO:0000256" key="1">
    <source>
        <dbReference type="ARBA" id="ARBA00004651"/>
    </source>
</evidence>
<feature type="transmembrane region" description="Helical" evidence="7">
    <location>
        <begin position="204"/>
        <end position="221"/>
    </location>
</feature>
<feature type="transmembrane region" description="Helical" evidence="7">
    <location>
        <begin position="12"/>
        <end position="30"/>
    </location>
</feature>
<keyword evidence="9" id="KW-0012">Acyltransferase</keyword>
<comment type="caution">
    <text evidence="9">The sequence shown here is derived from an EMBL/GenBank/DDBJ whole genome shotgun (WGS) entry which is preliminary data.</text>
</comment>
<comment type="subcellular location">
    <subcellularLocation>
        <location evidence="1">Cell membrane</location>
        <topology evidence="1">Multi-pass membrane protein</topology>
    </subcellularLocation>
</comment>
<feature type="transmembrane region" description="Helical" evidence="7">
    <location>
        <begin position="304"/>
        <end position="322"/>
    </location>
</feature>
<gene>
    <name evidence="9" type="ORF">K0U00_36740</name>
</gene>